<dbReference type="AlphaFoldDB" id="A0A6P8X4T2"/>
<dbReference type="Proteomes" id="UP000515160">
    <property type="component" value="Chromosome 3"/>
</dbReference>
<protein>
    <submittedName>
        <fullName evidence="3">Uncharacterized protein LOC117569650 isoform X1</fullName>
    </submittedName>
</protein>
<gene>
    <name evidence="3" type="primary">LOC117569650</name>
</gene>
<organism evidence="2 3">
    <name type="scientific">Drosophila albomicans</name>
    <name type="common">Fruit fly</name>
    <dbReference type="NCBI Taxonomy" id="7291"/>
    <lineage>
        <taxon>Eukaryota</taxon>
        <taxon>Metazoa</taxon>
        <taxon>Ecdysozoa</taxon>
        <taxon>Arthropoda</taxon>
        <taxon>Hexapoda</taxon>
        <taxon>Insecta</taxon>
        <taxon>Pterygota</taxon>
        <taxon>Neoptera</taxon>
        <taxon>Endopterygota</taxon>
        <taxon>Diptera</taxon>
        <taxon>Brachycera</taxon>
        <taxon>Muscomorpha</taxon>
        <taxon>Ephydroidea</taxon>
        <taxon>Drosophilidae</taxon>
        <taxon>Drosophila</taxon>
    </lineage>
</organism>
<evidence type="ECO:0000313" key="3">
    <source>
        <dbReference type="RefSeq" id="XP_034106783.1"/>
    </source>
</evidence>
<feature type="signal peptide" evidence="1">
    <location>
        <begin position="1"/>
        <end position="25"/>
    </location>
</feature>
<reference evidence="3" key="1">
    <citation type="submission" date="2025-08" db="UniProtKB">
        <authorList>
            <consortium name="RefSeq"/>
        </authorList>
    </citation>
    <scope>IDENTIFICATION</scope>
    <source>
        <strain evidence="3">15112-1751.03</strain>
        <tissue evidence="3">Whole Adult</tissue>
    </source>
</reference>
<keyword evidence="2" id="KW-1185">Reference proteome</keyword>
<dbReference type="GeneID" id="117569650"/>
<dbReference type="RefSeq" id="XP_034106783.1">
    <property type="nucleotide sequence ID" value="XM_034250892.2"/>
</dbReference>
<keyword evidence="1" id="KW-0732">Signal</keyword>
<feature type="chain" id="PRO_5028265766" evidence="1">
    <location>
        <begin position="26"/>
        <end position="194"/>
    </location>
</feature>
<evidence type="ECO:0000313" key="2">
    <source>
        <dbReference type="Proteomes" id="UP000515160"/>
    </source>
</evidence>
<evidence type="ECO:0000256" key="1">
    <source>
        <dbReference type="SAM" id="SignalP"/>
    </source>
</evidence>
<sequence>MLLKLYQLAIAIALCLACFSPEVSSRRIQSSHRRTHYTNNYTAGWNYTSHNISYQNHHLAKPAYNSGPNLIYGNHTGNYSLHGGYRPHNNTSFPTYYPAKYDYMPNPIHGNHTGNYSLHGGDHPHNISFPTYYPANPIHGNHTGNYTLHGGDHPHNNISFPTYYPANPIHGNHTGNYSLPHNSTNIFARLFKLW</sequence>
<proteinExistence type="predicted"/>
<accession>A0A6P8X4T2</accession>
<name>A0A6P8X4T2_DROAB</name>